<dbReference type="Gramene" id="AET5Gv20286600.8">
    <property type="protein sequence ID" value="AET5Gv20286600.8"/>
    <property type="gene ID" value="AET5Gv20286600"/>
</dbReference>
<sequence length="322" mass="38238">MASAAEEKHKNQEAETGSVIGGRGLDVRKDGVAREVVRMEREAVIPIIKPKLVMKLADLIEHEVDRNEFLKLCKKVEYTIRAWYLLQFDDLMQLYSLFDPVNGEKRLEQQNLTPEEIDTLEFNFMTYLFQIMEKSNFKLLSDEEYDVAQSGKYLLNLPIKVDESKLDKKLLTTYFKEHPHDNLPTFADKYIIFRRGIGFDRTTDYFVMEKVDVLISRVWRLLQRVTRIDRLFSKKPQSKSRNDIKKTDEIIEDTEEQELFVERIRLEKIELRLLIVLSLKFYKTTINCNLKKRYVLLDSIKNLMSKMTIQEPTFDRMIVVYR</sequence>
<accession>A0A453K4G4</accession>
<reference evidence="1" key="5">
    <citation type="journal article" date="2021" name="G3 (Bethesda)">
        <title>Aegilops tauschii genome assembly Aet v5.0 features greater sequence contiguity and improved annotation.</title>
        <authorList>
            <person name="Wang L."/>
            <person name="Zhu T."/>
            <person name="Rodriguez J.C."/>
            <person name="Deal K.R."/>
            <person name="Dubcovsky J."/>
            <person name="McGuire P.E."/>
            <person name="Lux T."/>
            <person name="Spannagl M."/>
            <person name="Mayer K.F.X."/>
            <person name="Baldrich P."/>
            <person name="Meyers B.C."/>
            <person name="Huo N."/>
            <person name="Gu Y.Q."/>
            <person name="Zhou H."/>
            <person name="Devos K.M."/>
            <person name="Bennetzen J.L."/>
            <person name="Unver T."/>
            <person name="Budak H."/>
            <person name="Gulick P.J."/>
            <person name="Galiba G."/>
            <person name="Kalapos B."/>
            <person name="Nelson D.R."/>
            <person name="Li P."/>
            <person name="You F.M."/>
            <person name="Luo M.C."/>
            <person name="Dvorak J."/>
        </authorList>
    </citation>
    <scope>NUCLEOTIDE SEQUENCE [LARGE SCALE GENOMIC DNA]</scope>
    <source>
        <strain evidence="1">cv. AL8/78</strain>
    </source>
</reference>
<reference evidence="1" key="3">
    <citation type="journal article" date="2017" name="Nature">
        <title>Genome sequence of the progenitor of the wheat D genome Aegilops tauschii.</title>
        <authorList>
            <person name="Luo M.C."/>
            <person name="Gu Y.Q."/>
            <person name="Puiu D."/>
            <person name="Wang H."/>
            <person name="Twardziok S.O."/>
            <person name="Deal K.R."/>
            <person name="Huo N."/>
            <person name="Zhu T."/>
            <person name="Wang L."/>
            <person name="Wang Y."/>
            <person name="McGuire P.E."/>
            <person name="Liu S."/>
            <person name="Long H."/>
            <person name="Ramasamy R.K."/>
            <person name="Rodriguez J.C."/>
            <person name="Van S.L."/>
            <person name="Yuan L."/>
            <person name="Wang Z."/>
            <person name="Xia Z."/>
            <person name="Xiao L."/>
            <person name="Anderson O.D."/>
            <person name="Ouyang S."/>
            <person name="Liang Y."/>
            <person name="Zimin A.V."/>
            <person name="Pertea G."/>
            <person name="Qi P."/>
            <person name="Bennetzen J.L."/>
            <person name="Dai X."/>
            <person name="Dawson M.W."/>
            <person name="Muller H.G."/>
            <person name="Kugler K."/>
            <person name="Rivarola-Duarte L."/>
            <person name="Spannagl M."/>
            <person name="Mayer K.F.X."/>
            <person name="Lu F.H."/>
            <person name="Bevan M.W."/>
            <person name="Leroy P."/>
            <person name="Li P."/>
            <person name="You F.M."/>
            <person name="Sun Q."/>
            <person name="Liu Z."/>
            <person name="Lyons E."/>
            <person name="Wicker T."/>
            <person name="Salzberg S.L."/>
            <person name="Devos K.M."/>
            <person name="Dvorak J."/>
        </authorList>
    </citation>
    <scope>NUCLEOTIDE SEQUENCE [LARGE SCALE GENOMIC DNA]</scope>
    <source>
        <strain evidence="1">cv. AL8/78</strain>
    </source>
</reference>
<reference evidence="2" key="1">
    <citation type="journal article" date="2014" name="Science">
        <title>Ancient hybridizations among the ancestral genomes of bread wheat.</title>
        <authorList>
            <consortium name="International Wheat Genome Sequencing Consortium,"/>
            <person name="Marcussen T."/>
            <person name="Sandve S.R."/>
            <person name="Heier L."/>
            <person name="Spannagl M."/>
            <person name="Pfeifer M."/>
            <person name="Jakobsen K.S."/>
            <person name="Wulff B.B."/>
            <person name="Steuernagel B."/>
            <person name="Mayer K.F."/>
            <person name="Olsen O.A."/>
        </authorList>
    </citation>
    <scope>NUCLEOTIDE SEQUENCE [LARGE SCALE GENOMIC DNA]</scope>
    <source>
        <strain evidence="2">cv. AL8/78</strain>
    </source>
</reference>
<organism evidence="1 2">
    <name type="scientific">Aegilops tauschii subsp. strangulata</name>
    <name type="common">Goatgrass</name>
    <dbReference type="NCBI Taxonomy" id="200361"/>
    <lineage>
        <taxon>Eukaryota</taxon>
        <taxon>Viridiplantae</taxon>
        <taxon>Streptophyta</taxon>
        <taxon>Embryophyta</taxon>
        <taxon>Tracheophyta</taxon>
        <taxon>Spermatophyta</taxon>
        <taxon>Magnoliopsida</taxon>
        <taxon>Liliopsida</taxon>
        <taxon>Poales</taxon>
        <taxon>Poaceae</taxon>
        <taxon>BOP clade</taxon>
        <taxon>Pooideae</taxon>
        <taxon>Triticodae</taxon>
        <taxon>Triticeae</taxon>
        <taxon>Triticinae</taxon>
        <taxon>Aegilops</taxon>
    </lineage>
</organism>
<dbReference type="PANTHER" id="PTHR33645">
    <property type="entry name" value="AMINOPEPTIDASE (DUF3754)"/>
    <property type="match status" value="1"/>
</dbReference>
<dbReference type="Proteomes" id="UP000015105">
    <property type="component" value="Chromosome 5D"/>
</dbReference>
<protein>
    <submittedName>
        <fullName evidence="1">Uncharacterized protein</fullName>
    </submittedName>
</protein>
<reference evidence="1" key="4">
    <citation type="submission" date="2019-03" db="UniProtKB">
        <authorList>
            <consortium name="EnsemblPlants"/>
        </authorList>
    </citation>
    <scope>IDENTIFICATION</scope>
</reference>
<reference evidence="2" key="2">
    <citation type="journal article" date="2017" name="Nat. Plants">
        <title>The Aegilops tauschii genome reveals multiple impacts of transposons.</title>
        <authorList>
            <person name="Zhao G."/>
            <person name="Zou C."/>
            <person name="Li K."/>
            <person name="Wang K."/>
            <person name="Li T."/>
            <person name="Gao L."/>
            <person name="Zhang X."/>
            <person name="Wang H."/>
            <person name="Yang Z."/>
            <person name="Liu X."/>
            <person name="Jiang W."/>
            <person name="Mao L."/>
            <person name="Kong X."/>
            <person name="Jiao Y."/>
            <person name="Jia J."/>
        </authorList>
    </citation>
    <scope>NUCLEOTIDE SEQUENCE [LARGE SCALE GENOMIC DNA]</scope>
    <source>
        <strain evidence="2">cv. AL8/78</strain>
    </source>
</reference>
<evidence type="ECO:0000313" key="1">
    <source>
        <dbReference type="EnsemblPlants" id="AET5Gv20286600.8"/>
    </source>
</evidence>
<name>A0A453K4G4_AEGTS</name>
<keyword evidence="2" id="KW-1185">Reference proteome</keyword>
<dbReference type="EnsemblPlants" id="AET5Gv20286600.8">
    <property type="protein sequence ID" value="AET5Gv20286600.8"/>
    <property type="gene ID" value="AET5Gv20286600"/>
</dbReference>
<dbReference type="AlphaFoldDB" id="A0A453K4G4"/>
<proteinExistence type="predicted"/>
<dbReference type="PANTHER" id="PTHR33645:SF14">
    <property type="entry name" value="EXPRESSED PROTEIN"/>
    <property type="match status" value="1"/>
</dbReference>
<evidence type="ECO:0000313" key="2">
    <source>
        <dbReference type="Proteomes" id="UP000015105"/>
    </source>
</evidence>